<accession>A0AAD1D4R2</accession>
<keyword evidence="2 5" id="KW-0436">Ligase</keyword>
<dbReference type="InterPro" id="IPR025110">
    <property type="entry name" value="AMP-bd_C"/>
</dbReference>
<evidence type="ECO:0000313" key="6">
    <source>
        <dbReference type="EMBL" id="RKS85431.1"/>
    </source>
</evidence>
<dbReference type="InterPro" id="IPR042099">
    <property type="entry name" value="ANL_N_sf"/>
</dbReference>
<organism evidence="5 7">
    <name type="scientific">Sphingosinicella microcystinivorans</name>
    <dbReference type="NCBI Taxonomy" id="335406"/>
    <lineage>
        <taxon>Bacteria</taxon>
        <taxon>Pseudomonadati</taxon>
        <taxon>Pseudomonadota</taxon>
        <taxon>Alphaproteobacteria</taxon>
        <taxon>Sphingomonadales</taxon>
        <taxon>Sphingosinicellaceae</taxon>
        <taxon>Sphingosinicella</taxon>
    </lineage>
</organism>
<dbReference type="Pfam" id="PF13193">
    <property type="entry name" value="AMP-binding_C"/>
    <property type="match status" value="1"/>
</dbReference>
<feature type="domain" description="AMP-binding enzyme C-terminal" evidence="4">
    <location>
        <begin position="425"/>
        <end position="500"/>
    </location>
</feature>
<dbReference type="Pfam" id="PF00501">
    <property type="entry name" value="AMP-binding"/>
    <property type="match status" value="1"/>
</dbReference>
<proteinExistence type="inferred from homology"/>
<evidence type="ECO:0000313" key="7">
    <source>
        <dbReference type="Proteomes" id="UP000275727"/>
    </source>
</evidence>
<sequence length="514" mass="57125">MTERTAHAPLGDIHPFMAMDVPWLLDHQAGRYRDKPFMHWDPFEGEGYSWSYADLRHQVACLATGLVSAGVMPGDRVIVHMGNRPEFLLSFFACSWVGAIAVTTNIHSAPGELAYFAEHADARFAITEAALRDVIEASGAEFVWTMSVDDDAFRRLLANDPMERRAPEPDRFHSIMYTSGTTSRPKAVVFSHANMLWTASTNAVHEKITADDITLVYLPLFHLNALGYSTFATLWTGGTIVLQPRFSATRFWDTAKRFNLTWTSIGPFVTKALLDLPYPDRHSFRFWGNNWGHDGTIEKEWGIASLGWYGMTETISHPIISDIAKPPVLHSIGRPAPEYELRVVDENGETVKPGEMGRLYVRGVRGISLFCEYLNDPEATANAFTADGWFDTGDMIKLCEDGTLQFADRKKDMLKVGGENVAASEVESVILDVEGVAEVAVVGKPHDFLSEVPVAFVVATGGTEELTQRIEAHCVHHLAKFKRPVEIRYIDALPRLSIGKLDRKALRAGLTDAG</sequence>
<evidence type="ECO:0000256" key="1">
    <source>
        <dbReference type="ARBA" id="ARBA00006432"/>
    </source>
</evidence>
<evidence type="ECO:0000256" key="2">
    <source>
        <dbReference type="ARBA" id="ARBA00022598"/>
    </source>
</evidence>
<dbReference type="PROSITE" id="PS00455">
    <property type="entry name" value="AMP_BINDING"/>
    <property type="match status" value="1"/>
</dbReference>
<keyword evidence="8" id="KW-1185">Reference proteome</keyword>
<dbReference type="EMBL" id="RBWX01000011">
    <property type="protein sequence ID" value="RKS85431.1"/>
    <property type="molecule type" value="Genomic_DNA"/>
</dbReference>
<evidence type="ECO:0000313" key="8">
    <source>
        <dbReference type="Proteomes" id="UP000276029"/>
    </source>
</evidence>
<dbReference type="RefSeq" id="WP_197723688.1">
    <property type="nucleotide sequence ID" value="NZ_AP018711.1"/>
</dbReference>
<comment type="similarity">
    <text evidence="1">Belongs to the ATP-dependent AMP-binding enzyme family.</text>
</comment>
<dbReference type="Proteomes" id="UP000276029">
    <property type="component" value="Unassembled WGS sequence"/>
</dbReference>
<dbReference type="GO" id="GO:0031956">
    <property type="term" value="F:medium-chain fatty acid-CoA ligase activity"/>
    <property type="evidence" value="ECO:0007669"/>
    <property type="project" value="TreeGrafter"/>
</dbReference>
<reference evidence="5 7" key="1">
    <citation type="submission" date="2018-06" db="EMBL/GenBank/DDBJ databases">
        <title>Complete Genome Sequence of the Microcystin-Degrading Bacterium Sphingosinicella microcystinivorans Strain B-9.</title>
        <authorList>
            <person name="Jin H."/>
            <person name="Nishizawa T."/>
            <person name="Guo Y."/>
            <person name="Nishizawa A."/>
            <person name="Park H."/>
            <person name="Kato H."/>
            <person name="Tsuji K."/>
            <person name="Harada K."/>
        </authorList>
    </citation>
    <scope>NUCLEOTIDE SEQUENCE [LARGE SCALE GENOMIC DNA]</scope>
    <source>
        <strain evidence="5 7">B9</strain>
    </source>
</reference>
<protein>
    <submittedName>
        <fullName evidence="5">ATP-dependent acyl-CoA ligase</fullName>
    </submittedName>
    <submittedName>
        <fullName evidence="6">Crotonobetaine/carnitine-CoA ligase</fullName>
    </submittedName>
</protein>
<dbReference type="InterPro" id="IPR020845">
    <property type="entry name" value="AMP-binding_CS"/>
</dbReference>
<evidence type="ECO:0000259" key="4">
    <source>
        <dbReference type="Pfam" id="PF13193"/>
    </source>
</evidence>
<dbReference type="GO" id="GO:0006631">
    <property type="term" value="P:fatty acid metabolic process"/>
    <property type="evidence" value="ECO:0007669"/>
    <property type="project" value="TreeGrafter"/>
</dbReference>
<dbReference type="KEGG" id="smic:SmB9_09370"/>
<reference evidence="6 8" key="2">
    <citation type="submission" date="2018-10" db="EMBL/GenBank/DDBJ databases">
        <title>Genomic Encyclopedia of Type Strains, Phase IV (KMG-IV): sequencing the most valuable type-strain genomes for metagenomic binning, comparative biology and taxonomic classification.</title>
        <authorList>
            <person name="Goeker M."/>
        </authorList>
    </citation>
    <scope>NUCLEOTIDE SEQUENCE [LARGE SCALE GENOMIC DNA]</scope>
    <source>
        <strain evidence="6 8">DSM 19791</strain>
    </source>
</reference>
<dbReference type="EMBL" id="AP018711">
    <property type="protein sequence ID" value="BBE33279.1"/>
    <property type="molecule type" value="Genomic_DNA"/>
</dbReference>
<gene>
    <name evidence="6" type="ORF">DFR51_3349</name>
    <name evidence="5" type="ORF">SmB9_09370</name>
</gene>
<dbReference type="PANTHER" id="PTHR43201">
    <property type="entry name" value="ACYL-COA SYNTHETASE"/>
    <property type="match status" value="1"/>
</dbReference>
<dbReference type="Gene3D" id="3.30.300.30">
    <property type="match status" value="1"/>
</dbReference>
<evidence type="ECO:0000313" key="5">
    <source>
        <dbReference type="EMBL" id="BBE33279.1"/>
    </source>
</evidence>
<evidence type="ECO:0000259" key="3">
    <source>
        <dbReference type="Pfam" id="PF00501"/>
    </source>
</evidence>
<dbReference type="Gene3D" id="3.40.50.12780">
    <property type="entry name" value="N-terminal domain of ligase-like"/>
    <property type="match status" value="1"/>
</dbReference>
<feature type="domain" description="AMP-dependent synthetase/ligase" evidence="3">
    <location>
        <begin position="25"/>
        <end position="364"/>
    </location>
</feature>
<dbReference type="PANTHER" id="PTHR43201:SF5">
    <property type="entry name" value="MEDIUM-CHAIN ACYL-COA LIGASE ACSF2, MITOCHONDRIAL"/>
    <property type="match status" value="1"/>
</dbReference>
<name>A0AAD1D4R2_SPHMI</name>
<dbReference type="AlphaFoldDB" id="A0AAD1D4R2"/>
<dbReference type="SUPFAM" id="SSF56801">
    <property type="entry name" value="Acetyl-CoA synthetase-like"/>
    <property type="match status" value="1"/>
</dbReference>
<dbReference type="Proteomes" id="UP000275727">
    <property type="component" value="Chromosome"/>
</dbReference>
<dbReference type="InterPro" id="IPR000873">
    <property type="entry name" value="AMP-dep_synth/lig_dom"/>
</dbReference>
<dbReference type="InterPro" id="IPR045851">
    <property type="entry name" value="AMP-bd_C_sf"/>
</dbReference>